<accession>A0A1I2GZQ5</accession>
<proteinExistence type="predicted"/>
<dbReference type="AlphaFoldDB" id="A0A1I2GZQ5"/>
<gene>
    <name evidence="1" type="ORF">SAMN05216167_13619</name>
</gene>
<keyword evidence="2" id="KW-1185">Reference proteome</keyword>
<evidence type="ECO:0000313" key="1">
    <source>
        <dbReference type="EMBL" id="SFF22001.1"/>
    </source>
</evidence>
<reference evidence="1 2" key="1">
    <citation type="submission" date="2016-10" db="EMBL/GenBank/DDBJ databases">
        <authorList>
            <person name="de Groot N.N."/>
        </authorList>
    </citation>
    <scope>NUCLEOTIDE SEQUENCE [LARGE SCALE GENOMIC DNA]</scope>
    <source>
        <strain evidence="1 2">DSM 26130</strain>
    </source>
</reference>
<dbReference type="RefSeq" id="WP_093834603.1">
    <property type="nucleotide sequence ID" value="NZ_FOLQ01000036.1"/>
</dbReference>
<protein>
    <submittedName>
        <fullName evidence="1">Uncharacterized protein</fullName>
    </submittedName>
</protein>
<name>A0A1I2GZQ5_9BACT</name>
<dbReference type="EMBL" id="FOLQ01000036">
    <property type="protein sequence ID" value="SFF22001.1"/>
    <property type="molecule type" value="Genomic_DNA"/>
</dbReference>
<dbReference type="STRING" id="662367.SAMN05216167_13619"/>
<sequence length="143" mass="16716">MSWLDSLKLKLGFQPQPYRFHIPEKKKEYVVRVNNPDGRSPYLSHIAFHYPKMGYVQMPGYRSNLDLSRFTKKDDGMGLFGLWRAMGQPLSILQYAEKDSVYCLIEVRRDEMVVIDKGREVKFPRGNVLYSGDCPKLWGTYTD</sequence>
<evidence type="ECO:0000313" key="2">
    <source>
        <dbReference type="Proteomes" id="UP000198598"/>
    </source>
</evidence>
<dbReference type="Proteomes" id="UP000198598">
    <property type="component" value="Unassembled WGS sequence"/>
</dbReference>
<organism evidence="1 2">
    <name type="scientific">Spirosoma endophyticum</name>
    <dbReference type="NCBI Taxonomy" id="662367"/>
    <lineage>
        <taxon>Bacteria</taxon>
        <taxon>Pseudomonadati</taxon>
        <taxon>Bacteroidota</taxon>
        <taxon>Cytophagia</taxon>
        <taxon>Cytophagales</taxon>
        <taxon>Cytophagaceae</taxon>
        <taxon>Spirosoma</taxon>
    </lineage>
</organism>